<name>A0A2P8CZV4_9ACTN</name>
<dbReference type="RefSeq" id="WP_245929055.1">
    <property type="nucleotide sequence ID" value="NZ_PYGA01000022.1"/>
</dbReference>
<reference evidence="1 2" key="1">
    <citation type="submission" date="2018-03" db="EMBL/GenBank/DDBJ databases">
        <title>Genomic Encyclopedia of Archaeal and Bacterial Type Strains, Phase II (KMG-II): from individual species to whole genera.</title>
        <authorList>
            <person name="Goeker M."/>
        </authorList>
    </citation>
    <scope>NUCLEOTIDE SEQUENCE [LARGE SCALE GENOMIC DNA]</scope>
    <source>
        <strain evidence="1 2">DSM 45312</strain>
    </source>
</reference>
<organism evidence="1 2">
    <name type="scientific">Murinocardiopsis flavida</name>
    <dbReference type="NCBI Taxonomy" id="645275"/>
    <lineage>
        <taxon>Bacteria</taxon>
        <taxon>Bacillati</taxon>
        <taxon>Actinomycetota</taxon>
        <taxon>Actinomycetes</taxon>
        <taxon>Streptosporangiales</taxon>
        <taxon>Nocardiopsidaceae</taxon>
        <taxon>Murinocardiopsis</taxon>
    </lineage>
</organism>
<dbReference type="Proteomes" id="UP000240542">
    <property type="component" value="Unassembled WGS sequence"/>
</dbReference>
<sequence length="155" mass="17367">MRRVKWFVWAAAIMLLAGCGGPDDVPESPLDEGQAERRVDTHIDDTVTVLPDSLELELVGPAVKASCDHETFLSVSKKYWLRDIPPGENEQHVEALVEYWKDHGYTVHSDQRPDNLFVSVEHKKDKFSMSVRSSIQKELSIGASSPCIHPDGADR</sequence>
<proteinExistence type="predicted"/>
<keyword evidence="2" id="KW-1185">Reference proteome</keyword>
<evidence type="ECO:0000313" key="1">
    <source>
        <dbReference type="EMBL" id="PSK90518.1"/>
    </source>
</evidence>
<comment type="caution">
    <text evidence="1">The sequence shown here is derived from an EMBL/GenBank/DDBJ whole genome shotgun (WGS) entry which is preliminary data.</text>
</comment>
<gene>
    <name evidence="1" type="ORF">CLV63_12252</name>
</gene>
<dbReference type="PROSITE" id="PS51257">
    <property type="entry name" value="PROKAR_LIPOPROTEIN"/>
    <property type="match status" value="1"/>
</dbReference>
<dbReference type="AlphaFoldDB" id="A0A2P8CZV4"/>
<evidence type="ECO:0008006" key="3">
    <source>
        <dbReference type="Google" id="ProtNLM"/>
    </source>
</evidence>
<evidence type="ECO:0000313" key="2">
    <source>
        <dbReference type="Proteomes" id="UP000240542"/>
    </source>
</evidence>
<accession>A0A2P8CZV4</accession>
<dbReference type="EMBL" id="PYGA01000022">
    <property type="protein sequence ID" value="PSK90518.1"/>
    <property type="molecule type" value="Genomic_DNA"/>
</dbReference>
<protein>
    <recommendedName>
        <fullName evidence="3">Lipoprotein</fullName>
    </recommendedName>
</protein>